<feature type="transmembrane region" description="Helical" evidence="1">
    <location>
        <begin position="269"/>
        <end position="287"/>
    </location>
</feature>
<feature type="transmembrane region" description="Helical" evidence="1">
    <location>
        <begin position="189"/>
        <end position="206"/>
    </location>
</feature>
<keyword evidence="4" id="KW-1185">Reference proteome</keyword>
<proteinExistence type="predicted"/>
<dbReference type="GO" id="GO:0016020">
    <property type="term" value="C:membrane"/>
    <property type="evidence" value="ECO:0007669"/>
    <property type="project" value="TreeGrafter"/>
</dbReference>
<keyword evidence="3" id="KW-0012">Acyltransferase</keyword>
<feature type="transmembrane region" description="Helical" evidence="1">
    <location>
        <begin position="239"/>
        <end position="257"/>
    </location>
</feature>
<dbReference type="PANTHER" id="PTHR23028">
    <property type="entry name" value="ACETYLTRANSFERASE"/>
    <property type="match status" value="1"/>
</dbReference>
<dbReference type="RefSeq" id="WP_165617705.1">
    <property type="nucleotide sequence ID" value="NZ_FNIR01000023.1"/>
</dbReference>
<keyword evidence="1" id="KW-0472">Membrane</keyword>
<gene>
    <name evidence="3" type="ORF">SAMN05660199_04632</name>
</gene>
<name>A0A1H0UT69_9ACTN</name>
<dbReference type="STRING" id="1052260.SAMN05660199_04632"/>
<dbReference type="GO" id="GO:0000271">
    <property type="term" value="P:polysaccharide biosynthetic process"/>
    <property type="evidence" value="ECO:0007669"/>
    <property type="project" value="TreeGrafter"/>
</dbReference>
<accession>A0A1H0UT69</accession>
<sequence>MTAGPPAVSRPELLPRLTSLRILAALAVVAFHLQAWDVLRLPGGVSEVGYVGVAFFFVLSGFVLAWGTEPGLAAPTFWRRRFARIWPSHLVMVGVAAVVPVVQTQRSLADAGWNVLLLQGWSTGPTAFSMNSVAWSLSCEAFFYALFPLLVRLARRCPGWLQWSVAGVGLLLAVAAGVVVSGYAYHMPIFRLPEFVLGVVAGLAVRDGWRPRVPTWAIMPAVLVGLAVSLHVPDPVPDAPMAVLFLGVVLWAHDRDLRGLPGWLRSRAMVFAGEASFALYLVHELVIVNLRGHLPGPGWLQAVVMLALGAVAAVALHLGVEKPANRLLRGRSRSVALTPV</sequence>
<feature type="domain" description="Acyltransferase 3" evidence="2">
    <location>
        <begin position="17"/>
        <end position="316"/>
    </location>
</feature>
<feature type="transmembrane region" description="Helical" evidence="1">
    <location>
        <begin position="48"/>
        <end position="68"/>
    </location>
</feature>
<keyword evidence="1" id="KW-0812">Transmembrane</keyword>
<dbReference type="AlphaFoldDB" id="A0A1H0UT69"/>
<evidence type="ECO:0000313" key="4">
    <source>
        <dbReference type="Proteomes" id="UP000199088"/>
    </source>
</evidence>
<feature type="transmembrane region" description="Helical" evidence="1">
    <location>
        <begin position="163"/>
        <end position="183"/>
    </location>
</feature>
<feature type="transmembrane region" description="Helical" evidence="1">
    <location>
        <begin position="213"/>
        <end position="233"/>
    </location>
</feature>
<keyword evidence="3" id="KW-0378">Hydrolase</keyword>
<dbReference type="PANTHER" id="PTHR23028:SF131">
    <property type="entry name" value="BLR2367 PROTEIN"/>
    <property type="match status" value="1"/>
</dbReference>
<organism evidence="3 4">
    <name type="scientific">Klenkia soli</name>
    <dbReference type="NCBI Taxonomy" id="1052260"/>
    <lineage>
        <taxon>Bacteria</taxon>
        <taxon>Bacillati</taxon>
        <taxon>Actinomycetota</taxon>
        <taxon>Actinomycetes</taxon>
        <taxon>Geodermatophilales</taxon>
        <taxon>Geodermatophilaceae</taxon>
        <taxon>Klenkia</taxon>
    </lineage>
</organism>
<dbReference type="Proteomes" id="UP000199088">
    <property type="component" value="Unassembled WGS sequence"/>
</dbReference>
<dbReference type="InterPro" id="IPR050879">
    <property type="entry name" value="Acyltransferase_3"/>
</dbReference>
<keyword evidence="1" id="KW-1133">Transmembrane helix</keyword>
<feature type="transmembrane region" description="Helical" evidence="1">
    <location>
        <begin position="299"/>
        <end position="320"/>
    </location>
</feature>
<feature type="transmembrane region" description="Helical" evidence="1">
    <location>
        <begin position="20"/>
        <end position="36"/>
    </location>
</feature>
<feature type="transmembrane region" description="Helical" evidence="1">
    <location>
        <begin position="128"/>
        <end position="151"/>
    </location>
</feature>
<dbReference type="EMBL" id="FNIR01000023">
    <property type="protein sequence ID" value="SDP69509.1"/>
    <property type="molecule type" value="Genomic_DNA"/>
</dbReference>
<evidence type="ECO:0000256" key="1">
    <source>
        <dbReference type="SAM" id="Phobius"/>
    </source>
</evidence>
<dbReference type="Pfam" id="PF01757">
    <property type="entry name" value="Acyl_transf_3"/>
    <property type="match status" value="1"/>
</dbReference>
<dbReference type="GO" id="GO:0016787">
    <property type="term" value="F:hydrolase activity"/>
    <property type="evidence" value="ECO:0007669"/>
    <property type="project" value="UniProtKB-KW"/>
</dbReference>
<reference evidence="4" key="1">
    <citation type="submission" date="2016-10" db="EMBL/GenBank/DDBJ databases">
        <authorList>
            <person name="Varghese N."/>
            <person name="Submissions S."/>
        </authorList>
    </citation>
    <scope>NUCLEOTIDE SEQUENCE [LARGE SCALE GENOMIC DNA]</scope>
    <source>
        <strain evidence="4">DSM 45843</strain>
    </source>
</reference>
<evidence type="ECO:0000259" key="2">
    <source>
        <dbReference type="Pfam" id="PF01757"/>
    </source>
</evidence>
<feature type="transmembrane region" description="Helical" evidence="1">
    <location>
        <begin position="89"/>
        <end position="108"/>
    </location>
</feature>
<protein>
    <submittedName>
        <fullName evidence="3">Peptidoglycan/LPS O-acetylase OafA/YrhL, contains acyltransferase and SGNH-hydrolase domains</fullName>
    </submittedName>
</protein>
<dbReference type="GO" id="GO:0016747">
    <property type="term" value="F:acyltransferase activity, transferring groups other than amino-acyl groups"/>
    <property type="evidence" value="ECO:0007669"/>
    <property type="project" value="InterPro"/>
</dbReference>
<evidence type="ECO:0000313" key="3">
    <source>
        <dbReference type="EMBL" id="SDP69509.1"/>
    </source>
</evidence>
<keyword evidence="3" id="KW-0808">Transferase</keyword>
<dbReference type="InterPro" id="IPR002656">
    <property type="entry name" value="Acyl_transf_3_dom"/>
</dbReference>